<dbReference type="FunFam" id="3.40.50.300:FF:000225">
    <property type="entry name" value="Thymidylate kinase"/>
    <property type="match status" value="1"/>
</dbReference>
<keyword evidence="4 11" id="KW-0808">Transferase</keyword>
<evidence type="ECO:0000259" key="12">
    <source>
        <dbReference type="Pfam" id="PF02223"/>
    </source>
</evidence>
<accession>K0AXN6</accession>
<evidence type="ECO:0000256" key="7">
    <source>
        <dbReference type="ARBA" id="ARBA00022777"/>
    </source>
</evidence>
<proteinExistence type="inferred from homology"/>
<protein>
    <recommendedName>
        <fullName evidence="3 11">Thymidylate kinase</fullName>
        <ecNumber evidence="2 11">2.7.4.9</ecNumber>
    </recommendedName>
    <alternativeName>
        <fullName evidence="11">dTMP kinase</fullName>
    </alternativeName>
</protein>
<evidence type="ECO:0000256" key="6">
    <source>
        <dbReference type="ARBA" id="ARBA00022741"/>
    </source>
</evidence>
<evidence type="ECO:0000256" key="1">
    <source>
        <dbReference type="ARBA" id="ARBA00009776"/>
    </source>
</evidence>
<dbReference type="InterPro" id="IPR018095">
    <property type="entry name" value="Thymidylate_kin_CS"/>
</dbReference>
<dbReference type="PANTHER" id="PTHR10344">
    <property type="entry name" value="THYMIDYLATE KINASE"/>
    <property type="match status" value="1"/>
</dbReference>
<dbReference type="GO" id="GO:0004798">
    <property type="term" value="F:dTMP kinase activity"/>
    <property type="evidence" value="ECO:0007669"/>
    <property type="project" value="UniProtKB-UniRule"/>
</dbReference>
<dbReference type="KEGG" id="cad:Curi_c01110"/>
<evidence type="ECO:0000256" key="9">
    <source>
        <dbReference type="ARBA" id="ARBA00048743"/>
    </source>
</evidence>
<evidence type="ECO:0000256" key="5">
    <source>
        <dbReference type="ARBA" id="ARBA00022727"/>
    </source>
</evidence>
<keyword evidence="5 11" id="KW-0545">Nucleotide biosynthesis</keyword>
<name>K0AXN6_GOTA9</name>
<keyword evidence="14" id="KW-1185">Reference proteome</keyword>
<comment type="similarity">
    <text evidence="1 11">Belongs to the thymidylate kinase family.</text>
</comment>
<comment type="catalytic activity">
    <reaction evidence="9 11">
        <text>dTMP + ATP = dTDP + ADP</text>
        <dbReference type="Rhea" id="RHEA:13517"/>
        <dbReference type="ChEBI" id="CHEBI:30616"/>
        <dbReference type="ChEBI" id="CHEBI:58369"/>
        <dbReference type="ChEBI" id="CHEBI:63528"/>
        <dbReference type="ChEBI" id="CHEBI:456216"/>
        <dbReference type="EC" id="2.7.4.9"/>
    </reaction>
</comment>
<dbReference type="EMBL" id="CP003326">
    <property type="protein sequence ID" value="AFS77191.1"/>
    <property type="molecule type" value="Genomic_DNA"/>
</dbReference>
<evidence type="ECO:0000256" key="10">
    <source>
        <dbReference type="ARBA" id="ARBA00057735"/>
    </source>
</evidence>
<dbReference type="GO" id="GO:0005829">
    <property type="term" value="C:cytosol"/>
    <property type="evidence" value="ECO:0007669"/>
    <property type="project" value="TreeGrafter"/>
</dbReference>
<dbReference type="PROSITE" id="PS01331">
    <property type="entry name" value="THYMIDYLATE_KINASE"/>
    <property type="match status" value="1"/>
</dbReference>
<evidence type="ECO:0000256" key="3">
    <source>
        <dbReference type="ARBA" id="ARBA00017144"/>
    </source>
</evidence>
<evidence type="ECO:0000256" key="2">
    <source>
        <dbReference type="ARBA" id="ARBA00012980"/>
    </source>
</evidence>
<gene>
    <name evidence="11 13" type="primary">tmk</name>
    <name evidence="13" type="ordered locus">Curi_c01110</name>
</gene>
<dbReference type="eggNOG" id="COG0125">
    <property type="taxonomic scope" value="Bacteria"/>
</dbReference>
<evidence type="ECO:0000256" key="4">
    <source>
        <dbReference type="ARBA" id="ARBA00022679"/>
    </source>
</evidence>
<feature type="binding site" evidence="11">
    <location>
        <begin position="15"/>
        <end position="22"/>
    </location>
    <ligand>
        <name>ATP</name>
        <dbReference type="ChEBI" id="CHEBI:30616"/>
    </ligand>
</feature>
<dbReference type="GO" id="GO:0006233">
    <property type="term" value="P:dTDP biosynthetic process"/>
    <property type="evidence" value="ECO:0007669"/>
    <property type="project" value="InterPro"/>
</dbReference>
<dbReference type="InterPro" id="IPR027417">
    <property type="entry name" value="P-loop_NTPase"/>
</dbReference>
<keyword evidence="7 11" id="KW-0418">Kinase</keyword>
<dbReference type="GO" id="GO:0005524">
    <property type="term" value="F:ATP binding"/>
    <property type="evidence" value="ECO:0007669"/>
    <property type="project" value="UniProtKB-UniRule"/>
</dbReference>
<dbReference type="SUPFAM" id="SSF52540">
    <property type="entry name" value="P-loop containing nucleoside triphosphate hydrolases"/>
    <property type="match status" value="1"/>
</dbReference>
<dbReference type="CDD" id="cd01672">
    <property type="entry name" value="TMPK"/>
    <property type="match status" value="1"/>
</dbReference>
<dbReference type="PATRIC" id="fig|1128398.3.peg.110"/>
<dbReference type="InterPro" id="IPR018094">
    <property type="entry name" value="Thymidylate_kinase"/>
</dbReference>
<evidence type="ECO:0000256" key="11">
    <source>
        <dbReference type="HAMAP-Rule" id="MF_00165"/>
    </source>
</evidence>
<dbReference type="HOGENOM" id="CLU_049131_0_2_9"/>
<evidence type="ECO:0000313" key="14">
    <source>
        <dbReference type="Proteomes" id="UP000006094"/>
    </source>
</evidence>
<dbReference type="STRING" id="1128398.Curi_c01110"/>
<dbReference type="GO" id="GO:0006227">
    <property type="term" value="P:dUDP biosynthetic process"/>
    <property type="evidence" value="ECO:0007669"/>
    <property type="project" value="TreeGrafter"/>
</dbReference>
<organism evidence="13 14">
    <name type="scientific">Gottschalkia acidurici (strain ATCC 7906 / DSM 604 / BCRC 14475 / CIP 104303 / KCTC 5404 / NCIMB 10678 / 9a)</name>
    <name type="common">Clostridium acidurici</name>
    <dbReference type="NCBI Taxonomy" id="1128398"/>
    <lineage>
        <taxon>Bacteria</taxon>
        <taxon>Bacillati</taxon>
        <taxon>Bacillota</taxon>
        <taxon>Tissierellia</taxon>
        <taxon>Tissierellales</taxon>
        <taxon>Gottschalkiaceae</taxon>
        <taxon>Gottschalkia</taxon>
    </lineage>
</organism>
<dbReference type="NCBIfam" id="TIGR00041">
    <property type="entry name" value="DTMP_kinase"/>
    <property type="match status" value="1"/>
</dbReference>
<keyword evidence="6 11" id="KW-0547">Nucleotide-binding</keyword>
<dbReference type="Gene3D" id="3.40.50.300">
    <property type="entry name" value="P-loop containing nucleotide triphosphate hydrolases"/>
    <property type="match status" value="1"/>
</dbReference>
<reference evidence="13 14" key="1">
    <citation type="journal article" date="2012" name="PLoS ONE">
        <title>The purine-utilizing bacterium Clostridium acidurici 9a: a genome-guided metabolic reconsideration.</title>
        <authorList>
            <person name="Hartwich K."/>
            <person name="Poehlein A."/>
            <person name="Daniel R."/>
        </authorList>
    </citation>
    <scope>NUCLEOTIDE SEQUENCE [LARGE SCALE GENOMIC DNA]</scope>
    <source>
        <strain evidence="14">ATCC 7906 / DSM 604 / BCRC 14475 / CIP 104303 / KCTC 5404 / NCIMB 10678 / 9a</strain>
    </source>
</reference>
<dbReference type="GO" id="GO:0006235">
    <property type="term" value="P:dTTP biosynthetic process"/>
    <property type="evidence" value="ECO:0007669"/>
    <property type="project" value="UniProtKB-UniRule"/>
</dbReference>
<dbReference type="Pfam" id="PF02223">
    <property type="entry name" value="Thymidylate_kin"/>
    <property type="match status" value="1"/>
</dbReference>
<dbReference type="HAMAP" id="MF_00165">
    <property type="entry name" value="Thymidylate_kinase"/>
    <property type="match status" value="1"/>
</dbReference>
<feature type="domain" description="Thymidylate kinase-like" evidence="12">
    <location>
        <begin position="13"/>
        <end position="201"/>
    </location>
</feature>
<evidence type="ECO:0000313" key="13">
    <source>
        <dbReference type="EMBL" id="AFS77191.1"/>
    </source>
</evidence>
<keyword evidence="8 11" id="KW-0067">ATP-binding</keyword>
<dbReference type="PANTHER" id="PTHR10344:SF4">
    <property type="entry name" value="UMP-CMP KINASE 2, MITOCHONDRIAL"/>
    <property type="match status" value="1"/>
</dbReference>
<dbReference type="AlphaFoldDB" id="K0AXN6"/>
<dbReference type="EC" id="2.7.4.9" evidence="2 11"/>
<dbReference type="Proteomes" id="UP000006094">
    <property type="component" value="Chromosome"/>
</dbReference>
<evidence type="ECO:0000256" key="8">
    <source>
        <dbReference type="ARBA" id="ARBA00022840"/>
    </source>
</evidence>
<dbReference type="InterPro" id="IPR039430">
    <property type="entry name" value="Thymidylate_kin-like_dom"/>
</dbReference>
<sequence>MRGEQMKGLFITLEGPDGSGKSTVSRMLASYLRERGLRVTLTREPGGTDISEKIRHIILDNKNTEIAYTTEALLYAASRAQHISEKIVPAIDDGRIIICDRFVLSSLVYQGIGRGLGIDSVKMINDFAIQGIEPDAILFFDINPKIALKRKTRKSKGDRLEKEDISFHEKVYKGYKHLTEIYSEKIKVIDASKSKEEVFNQVRNIVDILLNEDK</sequence>
<comment type="function">
    <text evidence="10 11">Phosphorylation of dTMP to form dTDP in both de novo and salvage pathways of dTTP synthesis.</text>
</comment>